<keyword evidence="2" id="KW-0677">Repeat</keyword>
<accession>A0A9N8DMD2</accession>
<dbReference type="Gene3D" id="3.80.10.10">
    <property type="entry name" value="Ribonuclease Inhibitor"/>
    <property type="match status" value="1"/>
</dbReference>
<dbReference type="AlphaFoldDB" id="A0A9N8DMD2"/>
<dbReference type="FunFam" id="3.80.10.10:FF:000383">
    <property type="entry name" value="Leucine-rich repeat receptor protein kinase EMS1"/>
    <property type="match status" value="1"/>
</dbReference>
<evidence type="ECO:0000256" key="3">
    <source>
        <dbReference type="SAM" id="MobiDB-lite"/>
    </source>
</evidence>
<proteinExistence type="predicted"/>
<dbReference type="InterPro" id="IPR050647">
    <property type="entry name" value="Plant_LRR-RLKs"/>
</dbReference>
<keyword evidence="6" id="KW-1185">Reference proteome</keyword>
<feature type="compositionally biased region" description="Acidic residues" evidence="3">
    <location>
        <begin position="20"/>
        <end position="30"/>
    </location>
</feature>
<keyword evidence="1" id="KW-0433">Leucine-rich repeat</keyword>
<comment type="caution">
    <text evidence="5">The sequence shown here is derived from an EMBL/GenBank/DDBJ whole genome shotgun (WGS) entry which is preliminary data.</text>
</comment>
<evidence type="ECO:0000313" key="5">
    <source>
        <dbReference type="EMBL" id="CAB9503251.1"/>
    </source>
</evidence>
<feature type="compositionally biased region" description="Polar residues" evidence="3">
    <location>
        <begin position="58"/>
        <end position="70"/>
    </location>
</feature>
<gene>
    <name evidence="5" type="ORF">SEMRO_160_G072180.1</name>
</gene>
<name>A0A9N8DMD2_9STRA</name>
<dbReference type="Proteomes" id="UP001153069">
    <property type="component" value="Unassembled WGS sequence"/>
</dbReference>
<keyword evidence="4" id="KW-1133">Transmembrane helix</keyword>
<dbReference type="InterPro" id="IPR032675">
    <property type="entry name" value="LRR_dom_sf"/>
</dbReference>
<feature type="compositionally biased region" description="Gly residues" evidence="3">
    <location>
        <begin position="490"/>
        <end position="501"/>
    </location>
</feature>
<organism evidence="5 6">
    <name type="scientific">Seminavis robusta</name>
    <dbReference type="NCBI Taxonomy" id="568900"/>
    <lineage>
        <taxon>Eukaryota</taxon>
        <taxon>Sar</taxon>
        <taxon>Stramenopiles</taxon>
        <taxon>Ochrophyta</taxon>
        <taxon>Bacillariophyta</taxon>
        <taxon>Bacillariophyceae</taxon>
        <taxon>Bacillariophycidae</taxon>
        <taxon>Naviculales</taxon>
        <taxon>Naviculaceae</taxon>
        <taxon>Seminavis</taxon>
    </lineage>
</organism>
<evidence type="ECO:0000256" key="1">
    <source>
        <dbReference type="ARBA" id="ARBA00022614"/>
    </source>
</evidence>
<feature type="compositionally biased region" description="Polar residues" evidence="3">
    <location>
        <begin position="141"/>
        <end position="154"/>
    </location>
</feature>
<dbReference type="EMBL" id="CAICTM010000159">
    <property type="protein sequence ID" value="CAB9503251.1"/>
    <property type="molecule type" value="Genomic_DNA"/>
</dbReference>
<feature type="region of interest" description="Disordered" evidence="3">
    <location>
        <begin position="456"/>
        <end position="526"/>
    </location>
</feature>
<protein>
    <submittedName>
        <fullName evidence="5">STYKc</fullName>
    </submittedName>
</protein>
<reference evidence="5" key="1">
    <citation type="submission" date="2020-06" db="EMBL/GenBank/DDBJ databases">
        <authorList>
            <consortium name="Plant Systems Biology data submission"/>
        </authorList>
    </citation>
    <scope>NUCLEOTIDE SEQUENCE</scope>
    <source>
        <strain evidence="5">D6</strain>
    </source>
</reference>
<feature type="region of interest" description="Disordered" evidence="3">
    <location>
        <begin position="1"/>
        <end position="210"/>
    </location>
</feature>
<dbReference type="OrthoDB" id="205182at2759"/>
<dbReference type="PANTHER" id="PTHR48056">
    <property type="entry name" value="LRR RECEPTOR-LIKE SERINE/THREONINE-PROTEIN KINASE-RELATED"/>
    <property type="match status" value="1"/>
</dbReference>
<evidence type="ECO:0000313" key="6">
    <source>
        <dbReference type="Proteomes" id="UP001153069"/>
    </source>
</evidence>
<dbReference type="Pfam" id="PF00560">
    <property type="entry name" value="LRR_1"/>
    <property type="match status" value="2"/>
</dbReference>
<feature type="compositionally biased region" description="Polar residues" evidence="3">
    <location>
        <begin position="161"/>
        <end position="185"/>
    </location>
</feature>
<dbReference type="SUPFAM" id="SSF52058">
    <property type="entry name" value="L domain-like"/>
    <property type="match status" value="1"/>
</dbReference>
<feature type="compositionally biased region" description="Polar residues" evidence="3">
    <location>
        <begin position="35"/>
        <end position="49"/>
    </location>
</feature>
<feature type="transmembrane region" description="Helical" evidence="4">
    <location>
        <begin position="332"/>
        <end position="357"/>
    </location>
</feature>
<keyword evidence="4" id="KW-0812">Transmembrane</keyword>
<keyword evidence="4" id="KW-0472">Membrane</keyword>
<evidence type="ECO:0000256" key="4">
    <source>
        <dbReference type="SAM" id="Phobius"/>
    </source>
</evidence>
<evidence type="ECO:0000256" key="2">
    <source>
        <dbReference type="ARBA" id="ARBA00022737"/>
    </source>
</evidence>
<dbReference type="InterPro" id="IPR001611">
    <property type="entry name" value="Leu-rich_rpt"/>
</dbReference>
<sequence>MNNNHHDDDDNLNGTRASQDEEEKGEEEKEDGGQTPASPSRPLDSSGTKNRAIDAKAPSSSSCVPTNPESTGKKEQHGLSTSSTLKSPRAKQTVLTATTTTCKSSVPGAIAVMAQPTTNRGLSKKTRGSPKSEQQDAGDASTAQGAIRSTTNRGLSKKTSTKPQARVVTPNSDTGTIMGPSTNRGLSKAGTKANTAGQSGGAGTKARPTTISSYQQHVPSTTDSDEDVLPGAYALQQVCAPLWDIQETNGLEEEEEQAVQSIEFLVENEIDVDEFIAELNNNGNGEPDDCDSGLVAARPVMEQSLAFAEPVDLEALQEIQESQQETRRKRSVFHACVLVIGFLVLMTIVVVVIFLVGSGESSNTQIKVESTSGSSNITTEDASPLESTSPLMALLPNSTQAIISASLEANVTTPRLQAYLWMQNDPMISNYSDARLLQRFALATFYYATNGEGWNSRRGSEQDVYSGRGPGGGQCKRDGSTQQDVYHPPHGGGVGPPGGEGPRPPPPGGALIEGLSPPPRPPSANATPPRFFDWLSYFTHECNWFSKAPFPEAVCNEEREYRELTLLRNGLSGSIPLELALLTSLQVLRLGENCLTGTIPPTLWQVSSLVMLELNQNTLTGSLQPDHLEAMHRHMISLDVGVNQLQGTLPSELGLLSACARLFLNDNGFSGTIPSDLAQMTQMQFFSLGATEISGSIPPDLLSSWRNLKVLLIGGNNLSGSIPQEVCSIDVLEFDCAVSLCGCHCECNSTSRE</sequence>